<organism evidence="6 7">
    <name type="scientific">Blattamonas nauphoetae</name>
    <dbReference type="NCBI Taxonomy" id="2049346"/>
    <lineage>
        <taxon>Eukaryota</taxon>
        <taxon>Metamonada</taxon>
        <taxon>Preaxostyla</taxon>
        <taxon>Oxymonadida</taxon>
        <taxon>Blattamonas</taxon>
    </lineage>
</organism>
<dbReference type="SMART" id="SM00394">
    <property type="entry name" value="RIIa"/>
    <property type="match status" value="1"/>
</dbReference>
<protein>
    <recommendedName>
        <fullName evidence="5">RIIa domain-containing protein</fullName>
    </recommendedName>
</protein>
<dbReference type="SUPFAM" id="SSF47473">
    <property type="entry name" value="EF-hand"/>
    <property type="match status" value="1"/>
</dbReference>
<dbReference type="SUPFAM" id="SSF47391">
    <property type="entry name" value="Dimerization-anchoring domain of cAMP-dependent PK regulatory subunit"/>
    <property type="match status" value="1"/>
</dbReference>
<reference evidence="6 7" key="1">
    <citation type="journal article" date="2022" name="bioRxiv">
        <title>Genomics of Preaxostyla Flagellates Illuminates Evolutionary Transitions and the Path Towards Mitochondrial Loss.</title>
        <authorList>
            <person name="Novak L.V.F."/>
            <person name="Treitli S.C."/>
            <person name="Pyrih J."/>
            <person name="Halakuc P."/>
            <person name="Pipaliya S.V."/>
            <person name="Vacek V."/>
            <person name="Brzon O."/>
            <person name="Soukal P."/>
            <person name="Eme L."/>
            <person name="Dacks J.B."/>
            <person name="Karnkowska A."/>
            <person name="Elias M."/>
            <person name="Hampl V."/>
        </authorList>
    </citation>
    <scope>NUCLEOTIDE SEQUENCE [LARGE SCALE GENOMIC DNA]</scope>
    <source>
        <strain evidence="6">NAU3</strain>
        <tissue evidence="6">Gut</tissue>
    </source>
</reference>
<keyword evidence="7" id="KW-1185">Reference proteome</keyword>
<dbReference type="Pfam" id="PF02197">
    <property type="entry name" value="RIIa"/>
    <property type="match status" value="1"/>
</dbReference>
<proteinExistence type="inferred from homology"/>
<dbReference type="EMBL" id="JARBJD010000111">
    <property type="protein sequence ID" value="KAK2951904.1"/>
    <property type="molecule type" value="Genomic_DNA"/>
</dbReference>
<feature type="domain" description="RIIa" evidence="5">
    <location>
        <begin position="18"/>
        <end position="55"/>
    </location>
</feature>
<keyword evidence="2" id="KW-0969">Cilium</keyword>
<evidence type="ECO:0000256" key="2">
    <source>
        <dbReference type="ARBA" id="ARBA00022846"/>
    </source>
</evidence>
<comment type="similarity">
    <text evidence="4">Belongs to the ropporin family.</text>
</comment>
<gene>
    <name evidence="6" type="ORF">BLNAU_13140</name>
</gene>
<name>A0ABQ9XJJ0_9EUKA</name>
<accession>A0ABQ9XJJ0</accession>
<keyword evidence="2" id="KW-0282">Flagellum</keyword>
<comment type="subcellular location">
    <subcellularLocation>
        <location evidence="1">Cell projection</location>
        <location evidence="1">Cilium</location>
        <location evidence="1">Flagellum</location>
    </subcellularLocation>
</comment>
<keyword evidence="3" id="KW-0966">Cell projection</keyword>
<dbReference type="Gene3D" id="1.20.890.10">
    <property type="entry name" value="cAMP-dependent protein kinase regulatory subunit, dimerization-anchoring domain"/>
    <property type="match status" value="1"/>
</dbReference>
<dbReference type="PANTHER" id="PTHR14952:SF9">
    <property type="entry name" value="EF-HAND DOMAIN-CONTAINING PROTEIN"/>
    <property type="match status" value="1"/>
</dbReference>
<dbReference type="PANTHER" id="PTHR14952">
    <property type="entry name" value="ROPPORIN-1-LIKE PROTEIN"/>
    <property type="match status" value="1"/>
</dbReference>
<dbReference type="InterPro" id="IPR011992">
    <property type="entry name" value="EF-hand-dom_pair"/>
</dbReference>
<dbReference type="CDD" id="cd22985">
    <property type="entry name" value="DD_CrRSP11-like"/>
    <property type="match status" value="1"/>
</dbReference>
<evidence type="ECO:0000256" key="1">
    <source>
        <dbReference type="ARBA" id="ARBA00004230"/>
    </source>
</evidence>
<dbReference type="InterPro" id="IPR003117">
    <property type="entry name" value="cAMP_dep_PK_reg_su_I/II_a/b"/>
</dbReference>
<sequence length="212" mass="24280">MDVQTERMYCAEQINVPLELPEILKAFIKQVVLENPQNLVEFGARYFTELANETMDFEFPLEQFRDLRLAFEDIDTDSQFILSKETIGEVVINAGFSDLNFEGIWQHANFGDSLNWKEFIVFLTSLQSLPVPDALNYIFEIFSSEEDSSLTLADLSQLADFLFIRQENLPENFASDFKQAIGFTGDDIPEKNITFSEILESGILDVFTPSEQ</sequence>
<evidence type="ECO:0000256" key="3">
    <source>
        <dbReference type="ARBA" id="ARBA00023273"/>
    </source>
</evidence>
<comment type="caution">
    <text evidence="6">The sequence shown here is derived from an EMBL/GenBank/DDBJ whole genome shotgun (WGS) entry which is preliminary data.</text>
</comment>
<dbReference type="Gene3D" id="1.10.238.10">
    <property type="entry name" value="EF-hand"/>
    <property type="match status" value="1"/>
</dbReference>
<evidence type="ECO:0000313" key="6">
    <source>
        <dbReference type="EMBL" id="KAK2951904.1"/>
    </source>
</evidence>
<dbReference type="Proteomes" id="UP001281761">
    <property type="component" value="Unassembled WGS sequence"/>
</dbReference>
<evidence type="ECO:0000256" key="4">
    <source>
        <dbReference type="ARBA" id="ARBA00035651"/>
    </source>
</evidence>
<evidence type="ECO:0000259" key="5">
    <source>
        <dbReference type="SMART" id="SM00394"/>
    </source>
</evidence>
<evidence type="ECO:0000313" key="7">
    <source>
        <dbReference type="Proteomes" id="UP001281761"/>
    </source>
</evidence>